<reference evidence="8" key="1">
    <citation type="submission" date="2017-04" db="EMBL/GenBank/DDBJ databases">
        <authorList>
            <person name="Varghese N."/>
            <person name="Submissions S."/>
        </authorList>
    </citation>
    <scope>NUCLEOTIDE SEQUENCE [LARGE SCALE GENOMIC DNA]</scope>
    <source>
        <strain evidence="8">DSM 16512</strain>
    </source>
</reference>
<dbReference type="InterPro" id="IPR019756">
    <property type="entry name" value="Pept_S26A_signal_pept_1_Ser-AS"/>
</dbReference>
<dbReference type="GO" id="GO:0003677">
    <property type="term" value="F:DNA binding"/>
    <property type="evidence" value="ECO:0007669"/>
    <property type="project" value="UniProtKB-KW"/>
</dbReference>
<evidence type="ECO:0000259" key="6">
    <source>
        <dbReference type="Pfam" id="PF00717"/>
    </source>
</evidence>
<keyword evidence="4" id="KW-0238">DNA-binding</keyword>
<name>A0A1W1WRM6_9BACT</name>
<dbReference type="AlphaFoldDB" id="A0A1W1WRM6"/>
<dbReference type="EMBL" id="FWWZ01000001">
    <property type="protein sequence ID" value="SMC08971.1"/>
    <property type="molecule type" value="Genomic_DNA"/>
</dbReference>
<dbReference type="RefSeq" id="WP_084275227.1">
    <property type="nucleotide sequence ID" value="NZ_AP026671.1"/>
</dbReference>
<evidence type="ECO:0000256" key="2">
    <source>
        <dbReference type="ARBA" id="ARBA00022801"/>
    </source>
</evidence>
<evidence type="ECO:0000256" key="4">
    <source>
        <dbReference type="ARBA" id="ARBA00023125"/>
    </source>
</evidence>
<dbReference type="SUPFAM" id="SSF51306">
    <property type="entry name" value="LexA/Signal peptidase"/>
    <property type="match status" value="1"/>
</dbReference>
<keyword evidence="5" id="KW-0804">Transcription</keyword>
<dbReference type="GO" id="GO:0016020">
    <property type="term" value="C:membrane"/>
    <property type="evidence" value="ECO:0007669"/>
    <property type="project" value="InterPro"/>
</dbReference>
<evidence type="ECO:0000313" key="7">
    <source>
        <dbReference type="EMBL" id="SMC08971.1"/>
    </source>
</evidence>
<evidence type="ECO:0000256" key="1">
    <source>
        <dbReference type="ARBA" id="ARBA00022670"/>
    </source>
</evidence>
<dbReference type="CDD" id="cd06529">
    <property type="entry name" value="S24_LexA-like"/>
    <property type="match status" value="1"/>
</dbReference>
<feature type="domain" description="Peptidase S24/S26A/S26B/S26C" evidence="6">
    <location>
        <begin position="94"/>
        <end position="212"/>
    </location>
</feature>
<organism evidence="7 8">
    <name type="scientific">Nitratiruptor tergarcus DSM 16512</name>
    <dbReference type="NCBI Taxonomy" id="1069081"/>
    <lineage>
        <taxon>Bacteria</taxon>
        <taxon>Pseudomonadati</taxon>
        <taxon>Campylobacterota</taxon>
        <taxon>Epsilonproteobacteria</taxon>
        <taxon>Nautiliales</taxon>
        <taxon>Nitratiruptoraceae</taxon>
        <taxon>Nitratiruptor</taxon>
    </lineage>
</organism>
<dbReference type="STRING" id="1069081.SAMN05660197_0763"/>
<dbReference type="Pfam" id="PF00717">
    <property type="entry name" value="Peptidase_S24"/>
    <property type="match status" value="1"/>
</dbReference>
<dbReference type="GO" id="GO:0006508">
    <property type="term" value="P:proteolysis"/>
    <property type="evidence" value="ECO:0007669"/>
    <property type="project" value="UniProtKB-KW"/>
</dbReference>
<dbReference type="PANTHER" id="PTHR40661:SF1">
    <property type="entry name" value="HTH CRO_C1-TYPE DOMAIN-CONTAINING PROTEIN"/>
    <property type="match status" value="1"/>
</dbReference>
<dbReference type="Gene3D" id="2.10.109.10">
    <property type="entry name" value="Umud Fragment, subunit A"/>
    <property type="match status" value="1"/>
</dbReference>
<keyword evidence="2" id="KW-0378">Hydrolase</keyword>
<dbReference type="GO" id="GO:0004252">
    <property type="term" value="F:serine-type endopeptidase activity"/>
    <property type="evidence" value="ECO:0007669"/>
    <property type="project" value="InterPro"/>
</dbReference>
<dbReference type="PANTHER" id="PTHR40661">
    <property type="match status" value="1"/>
</dbReference>
<evidence type="ECO:0000256" key="5">
    <source>
        <dbReference type="ARBA" id="ARBA00023163"/>
    </source>
</evidence>
<dbReference type="InterPro" id="IPR036286">
    <property type="entry name" value="LexA/Signal_pep-like_sf"/>
</dbReference>
<accession>A0A1W1WRM6</accession>
<dbReference type="InterPro" id="IPR010982">
    <property type="entry name" value="Lambda_DNA-bd_dom_sf"/>
</dbReference>
<dbReference type="PROSITE" id="PS00501">
    <property type="entry name" value="SPASE_I_1"/>
    <property type="match status" value="1"/>
</dbReference>
<keyword evidence="1" id="KW-0645">Protease</keyword>
<dbReference type="Proteomes" id="UP000192602">
    <property type="component" value="Unassembled WGS sequence"/>
</dbReference>
<gene>
    <name evidence="7" type="ORF">SAMN05660197_0763</name>
</gene>
<keyword evidence="8" id="KW-1185">Reference proteome</keyword>
<keyword evidence="3" id="KW-0805">Transcription regulation</keyword>
<dbReference type="InterPro" id="IPR039418">
    <property type="entry name" value="LexA-like"/>
</dbReference>
<dbReference type="OrthoDB" id="5363392at2"/>
<dbReference type="InterPro" id="IPR015927">
    <property type="entry name" value="Peptidase_S24_S26A/B/C"/>
</dbReference>
<proteinExistence type="predicted"/>
<sequence length="218" mass="24599">MLGFQEVVERIKDIISKEIGERKIYDKDVAAVLGLTPEHFSMLKRRKRLPLPELLDFCAKRRISINWLLYDQDPASLHKETEKFAYVKYFKEVNASAGGGAFNYELVSQKLFLDEEIVEILGGKKGLQYIQAINVLGDSMEPTLKDGSIAFVDTSQQDIKKGGLFLISTNAGLFIKRIRLRTDKMVELVSDNANYAIEEVEPESVIVVGRVIGSIEKI</sequence>
<evidence type="ECO:0000313" key="8">
    <source>
        <dbReference type="Proteomes" id="UP000192602"/>
    </source>
</evidence>
<evidence type="ECO:0000256" key="3">
    <source>
        <dbReference type="ARBA" id="ARBA00023015"/>
    </source>
</evidence>
<protein>
    <submittedName>
        <fullName evidence="7">Predicted transcriptional regulator</fullName>
    </submittedName>
</protein>
<dbReference type="Gene3D" id="1.10.260.40">
    <property type="entry name" value="lambda repressor-like DNA-binding domains"/>
    <property type="match status" value="1"/>
</dbReference>